<gene>
    <name evidence="2" type="ORF">F8568_029135</name>
</gene>
<organism evidence="2 3">
    <name type="scientific">Actinomadura physcomitrii</name>
    <dbReference type="NCBI Taxonomy" id="2650748"/>
    <lineage>
        <taxon>Bacteria</taxon>
        <taxon>Bacillati</taxon>
        <taxon>Actinomycetota</taxon>
        <taxon>Actinomycetes</taxon>
        <taxon>Streptosporangiales</taxon>
        <taxon>Thermomonosporaceae</taxon>
        <taxon>Actinomadura</taxon>
    </lineage>
</organism>
<evidence type="ECO:0000256" key="1">
    <source>
        <dbReference type="SAM" id="MobiDB-lite"/>
    </source>
</evidence>
<feature type="compositionally biased region" description="Low complexity" evidence="1">
    <location>
        <begin position="54"/>
        <end position="67"/>
    </location>
</feature>
<protein>
    <submittedName>
        <fullName evidence="2">Uncharacterized protein</fullName>
    </submittedName>
</protein>
<feature type="compositionally biased region" description="Gly residues" evidence="1">
    <location>
        <begin position="1"/>
        <end position="10"/>
    </location>
</feature>
<reference evidence="2" key="1">
    <citation type="submission" date="2019-12" db="EMBL/GenBank/DDBJ databases">
        <title>Actinomadura physcomitrii sp. nov., a novel actinomycete isolated from moss [Physcomitrium sphaericum (Ludw) Fuernr].</title>
        <authorList>
            <person name="Zhuang X."/>
        </authorList>
    </citation>
    <scope>NUCLEOTIDE SEQUENCE [LARGE SCALE GENOMIC DNA]</scope>
    <source>
        <strain evidence="2">LD22</strain>
    </source>
</reference>
<evidence type="ECO:0000313" key="3">
    <source>
        <dbReference type="Proteomes" id="UP000462055"/>
    </source>
</evidence>
<comment type="caution">
    <text evidence="2">The sequence shown here is derived from an EMBL/GenBank/DDBJ whole genome shotgun (WGS) entry which is preliminary data.</text>
</comment>
<keyword evidence="3" id="KW-1185">Reference proteome</keyword>
<sequence>MRHPGKGGGRAAAFTDPVLDAAAGTGSRPAARPAPGCPLRAAALAAEPPPAPPSTEAGAAAEPANVPAGGGKPPAGTLGDRR</sequence>
<dbReference type="Proteomes" id="UP000462055">
    <property type="component" value="Unassembled WGS sequence"/>
</dbReference>
<dbReference type="RefSeq" id="WP_151596885.1">
    <property type="nucleotide sequence ID" value="NZ_WBMS02000026.1"/>
</dbReference>
<proteinExistence type="predicted"/>
<name>A0A6I4MF51_9ACTN</name>
<feature type="region of interest" description="Disordered" evidence="1">
    <location>
        <begin position="1"/>
        <end position="82"/>
    </location>
</feature>
<dbReference type="EMBL" id="WBMS02000026">
    <property type="protein sequence ID" value="MWA04372.1"/>
    <property type="molecule type" value="Genomic_DNA"/>
</dbReference>
<accession>A0A6I4MF51</accession>
<evidence type="ECO:0000313" key="2">
    <source>
        <dbReference type="EMBL" id="MWA04372.1"/>
    </source>
</evidence>
<feature type="compositionally biased region" description="Low complexity" evidence="1">
    <location>
        <begin position="21"/>
        <end position="46"/>
    </location>
</feature>
<dbReference type="AlphaFoldDB" id="A0A6I4MF51"/>